<feature type="domain" description="Activator of Hsp90 ATPase homologue 1/2-like C-terminal" evidence="2">
    <location>
        <begin position="23"/>
        <end position="144"/>
    </location>
</feature>
<dbReference type="InterPro" id="IPR023393">
    <property type="entry name" value="START-like_dom_sf"/>
</dbReference>
<comment type="caution">
    <text evidence="3">The sequence shown here is derived from an EMBL/GenBank/DDBJ whole genome shotgun (WGS) entry which is preliminary data.</text>
</comment>
<evidence type="ECO:0000313" key="4">
    <source>
        <dbReference type="Proteomes" id="UP001596500"/>
    </source>
</evidence>
<gene>
    <name evidence="3" type="ORF">ACFQNG_04900</name>
</gene>
<evidence type="ECO:0000259" key="2">
    <source>
        <dbReference type="Pfam" id="PF08327"/>
    </source>
</evidence>
<proteinExistence type="inferred from homology"/>
<sequence length="150" mass="17419">MMPITVPDLSTRPFRLTVERVMDATSDVLFRAWTEQFDCWFAAPGSVLMKGEVNTVFFFETHFEGKRHPHYGRFLRLERDRLVEMTWVTGAEGTKGAETVVTVEFTPYGNGTHLRLTHAGFPDEESRDQHEQAWPFVLEQLDQRVMIKPE</sequence>
<comment type="similarity">
    <text evidence="1">Belongs to the AHA1 family.</text>
</comment>
<name>A0ABW2RHT7_9BACL</name>
<dbReference type="RefSeq" id="WP_379863763.1">
    <property type="nucleotide sequence ID" value="NZ_JBHTBW010000012.1"/>
</dbReference>
<dbReference type="Gene3D" id="3.30.530.20">
    <property type="match status" value="1"/>
</dbReference>
<accession>A0ABW2RHT7</accession>
<dbReference type="EMBL" id="JBHTBW010000012">
    <property type="protein sequence ID" value="MFC7440489.1"/>
    <property type="molecule type" value="Genomic_DNA"/>
</dbReference>
<evidence type="ECO:0000313" key="3">
    <source>
        <dbReference type="EMBL" id="MFC7440489.1"/>
    </source>
</evidence>
<organism evidence="3 4">
    <name type="scientific">Laceyella putida</name>
    <dbReference type="NCBI Taxonomy" id="110101"/>
    <lineage>
        <taxon>Bacteria</taxon>
        <taxon>Bacillati</taxon>
        <taxon>Bacillota</taxon>
        <taxon>Bacilli</taxon>
        <taxon>Bacillales</taxon>
        <taxon>Thermoactinomycetaceae</taxon>
        <taxon>Laceyella</taxon>
    </lineage>
</organism>
<dbReference type="Proteomes" id="UP001596500">
    <property type="component" value="Unassembled WGS sequence"/>
</dbReference>
<dbReference type="Pfam" id="PF08327">
    <property type="entry name" value="AHSA1"/>
    <property type="match status" value="1"/>
</dbReference>
<dbReference type="SUPFAM" id="SSF55961">
    <property type="entry name" value="Bet v1-like"/>
    <property type="match status" value="1"/>
</dbReference>
<dbReference type="InterPro" id="IPR013538">
    <property type="entry name" value="ASHA1/2-like_C"/>
</dbReference>
<protein>
    <submittedName>
        <fullName evidence="3">SRPBCC domain-containing protein</fullName>
    </submittedName>
</protein>
<evidence type="ECO:0000256" key="1">
    <source>
        <dbReference type="ARBA" id="ARBA00006817"/>
    </source>
</evidence>
<dbReference type="CDD" id="cd07814">
    <property type="entry name" value="SRPBCC_CalC_Aha1-like"/>
    <property type="match status" value="1"/>
</dbReference>
<keyword evidence="4" id="KW-1185">Reference proteome</keyword>
<reference evidence="4" key="1">
    <citation type="journal article" date="2019" name="Int. J. Syst. Evol. Microbiol.">
        <title>The Global Catalogue of Microorganisms (GCM) 10K type strain sequencing project: providing services to taxonomists for standard genome sequencing and annotation.</title>
        <authorList>
            <consortium name="The Broad Institute Genomics Platform"/>
            <consortium name="The Broad Institute Genome Sequencing Center for Infectious Disease"/>
            <person name="Wu L."/>
            <person name="Ma J."/>
        </authorList>
    </citation>
    <scope>NUCLEOTIDE SEQUENCE [LARGE SCALE GENOMIC DNA]</scope>
    <source>
        <strain evidence="4">CGMCC 1.12942</strain>
    </source>
</reference>